<keyword evidence="7" id="KW-1185">Reference proteome</keyword>
<name>H6RN25_BLASD</name>
<dbReference type="Gene3D" id="3.90.550.10">
    <property type="entry name" value="Spore Coat Polysaccharide Biosynthesis Protein SpsA, Chain A"/>
    <property type="match status" value="1"/>
</dbReference>
<protein>
    <submittedName>
        <fullName evidence="6">Glycosyltransferase</fullName>
    </submittedName>
</protein>
<dbReference type="PANTHER" id="PTHR43179">
    <property type="entry name" value="RHAMNOSYLTRANSFERASE WBBL"/>
    <property type="match status" value="1"/>
</dbReference>
<gene>
    <name evidence="6" type="ordered locus">BLASA_0407</name>
</gene>
<evidence type="ECO:0000256" key="4">
    <source>
        <dbReference type="ARBA" id="ARBA00022679"/>
    </source>
</evidence>
<dbReference type="InterPro" id="IPR029044">
    <property type="entry name" value="Nucleotide-diphossugar_trans"/>
</dbReference>
<reference evidence="7" key="2">
    <citation type="submission" date="2012-02" db="EMBL/GenBank/DDBJ databases">
        <title>Complete genome sequence of Blastococcus saxobsidens strain DD2.</title>
        <authorList>
            <person name="Genoscope."/>
        </authorList>
    </citation>
    <scope>NUCLEOTIDE SEQUENCE [LARGE SCALE GENOMIC DNA]</scope>
    <source>
        <strain evidence="7">DD2</strain>
    </source>
</reference>
<dbReference type="eggNOG" id="COG1216">
    <property type="taxonomic scope" value="Bacteria"/>
</dbReference>
<dbReference type="STRING" id="1146883.BLASA_0407"/>
<dbReference type="KEGG" id="bsd:BLASA_0407"/>
<evidence type="ECO:0000313" key="7">
    <source>
        <dbReference type="Proteomes" id="UP000007517"/>
    </source>
</evidence>
<dbReference type="InterPro" id="IPR001173">
    <property type="entry name" value="Glyco_trans_2-like"/>
</dbReference>
<dbReference type="Proteomes" id="UP000007517">
    <property type="component" value="Chromosome"/>
</dbReference>
<dbReference type="Pfam" id="PF00535">
    <property type="entry name" value="Glycos_transf_2"/>
    <property type="match status" value="1"/>
</dbReference>
<proteinExistence type="inferred from homology"/>
<dbReference type="RefSeq" id="WP_014374294.1">
    <property type="nucleotide sequence ID" value="NC_016943.1"/>
</dbReference>
<feature type="domain" description="Glycosyltransferase 2-like" evidence="5">
    <location>
        <begin position="22"/>
        <end position="143"/>
    </location>
</feature>
<organism evidence="6 7">
    <name type="scientific">Blastococcus saxobsidens (strain DD2)</name>
    <dbReference type="NCBI Taxonomy" id="1146883"/>
    <lineage>
        <taxon>Bacteria</taxon>
        <taxon>Bacillati</taxon>
        <taxon>Actinomycetota</taxon>
        <taxon>Actinomycetes</taxon>
        <taxon>Geodermatophilales</taxon>
        <taxon>Geodermatophilaceae</taxon>
        <taxon>Blastococcus</taxon>
    </lineage>
</organism>
<dbReference type="SUPFAM" id="SSF53448">
    <property type="entry name" value="Nucleotide-diphospho-sugar transferases"/>
    <property type="match status" value="1"/>
</dbReference>
<evidence type="ECO:0000256" key="1">
    <source>
        <dbReference type="ARBA" id="ARBA00004776"/>
    </source>
</evidence>
<dbReference type="AlphaFoldDB" id="H6RN25"/>
<dbReference type="EMBL" id="FO117623">
    <property type="protein sequence ID" value="CCG01378.1"/>
    <property type="molecule type" value="Genomic_DNA"/>
</dbReference>
<accession>H6RN25</accession>
<evidence type="ECO:0000313" key="6">
    <source>
        <dbReference type="EMBL" id="CCG01378.1"/>
    </source>
</evidence>
<dbReference type="GO" id="GO:0016757">
    <property type="term" value="F:glycosyltransferase activity"/>
    <property type="evidence" value="ECO:0007669"/>
    <property type="project" value="UniProtKB-KW"/>
</dbReference>
<evidence type="ECO:0000256" key="3">
    <source>
        <dbReference type="ARBA" id="ARBA00022676"/>
    </source>
</evidence>
<dbReference type="PANTHER" id="PTHR43179:SF12">
    <property type="entry name" value="GALACTOFURANOSYLTRANSFERASE GLFT2"/>
    <property type="match status" value="1"/>
</dbReference>
<keyword evidence="4 6" id="KW-0808">Transferase</keyword>
<comment type="pathway">
    <text evidence="1">Cell wall biogenesis; cell wall polysaccharide biosynthesis.</text>
</comment>
<evidence type="ECO:0000256" key="2">
    <source>
        <dbReference type="ARBA" id="ARBA00006739"/>
    </source>
</evidence>
<sequence>MSRPAPQVGAPRYGAVVLTQGNRPAELRAAVESLLRQRDVTVDLVVVGNGWQPTGLPTGVKTLGLPENVGIPAGRNAGVPEVDGDLLFFLDDDEVLPEDTLLAEAARRFAADPRLGMIQPRIDVLGGGEPPRRWTPRSRVGDRMRSGMAFQVLEGALAIRRDVFDAAGGWPGSFWYSLEGVELAWRVWDTGHTVRYEADLAAEHPLTQVTRHKDFYRLSGRNRMWLARRNLPLVFGVPYVMSWAGLQAARSLRRPDNVRTYLAGTWEGLRTPTERRPLKWRTIARMTRYARPPVW</sequence>
<dbReference type="HOGENOM" id="CLU_074755_0_0_11"/>
<comment type="similarity">
    <text evidence="2">Belongs to the glycosyltransferase 2 family.</text>
</comment>
<keyword evidence="3" id="KW-0328">Glycosyltransferase</keyword>
<dbReference type="OrthoDB" id="5174363at2"/>
<reference evidence="6 7" key="1">
    <citation type="journal article" date="2012" name="J. Bacteriol.">
        <title>Genome Sequence of Blastococcus saxobsidens DD2, a Stone-Inhabiting Bacterium.</title>
        <authorList>
            <person name="Chouaia B."/>
            <person name="Crotti E."/>
            <person name="Brusetti L."/>
            <person name="Daffonchio D."/>
            <person name="Essoussi I."/>
            <person name="Nouioui I."/>
            <person name="Sbissi I."/>
            <person name="Ghodhbane-Gtari F."/>
            <person name="Gtari M."/>
            <person name="Vacherie B."/>
            <person name="Barbe V."/>
            <person name="Medigue C."/>
            <person name="Gury J."/>
            <person name="Pujic P."/>
            <person name="Normand P."/>
        </authorList>
    </citation>
    <scope>NUCLEOTIDE SEQUENCE [LARGE SCALE GENOMIC DNA]</scope>
    <source>
        <strain evidence="6 7">DD2</strain>
    </source>
</reference>
<evidence type="ECO:0000259" key="5">
    <source>
        <dbReference type="Pfam" id="PF00535"/>
    </source>
</evidence>